<evidence type="ECO:0000313" key="2">
    <source>
        <dbReference type="Proteomes" id="UP000035720"/>
    </source>
</evidence>
<dbReference type="OrthoDB" id="3273854at2"/>
<proteinExistence type="predicted"/>
<accession>A0A077M4R8</accession>
<reference evidence="1 2" key="1">
    <citation type="journal article" date="2013" name="ISME J.">
        <title>A metabolic model for members of the genus Tetrasphaera involved in enhanced biological phosphorus removal.</title>
        <authorList>
            <person name="Kristiansen R."/>
            <person name="Nguyen H.T.T."/>
            <person name="Saunders A.M."/>
            <person name="Nielsen J.L."/>
            <person name="Wimmer R."/>
            <person name="Le V.Q."/>
            <person name="McIlroy S.J."/>
            <person name="Petrovski S."/>
            <person name="Seviour R.J."/>
            <person name="Calteau A."/>
            <person name="Nielsen K.L."/>
            <person name="Nielsen P.H."/>
        </authorList>
    </citation>
    <scope>NUCLEOTIDE SEQUENCE [LARGE SCALE GENOMIC DNA]</scope>
    <source>
        <strain evidence="1 2">Ben 74</strain>
    </source>
</reference>
<comment type="caution">
    <text evidence="1">The sequence shown here is derived from an EMBL/GenBank/DDBJ whole genome shotgun (WGS) entry which is preliminary data.</text>
</comment>
<dbReference type="EMBL" id="CAJC01000011">
    <property type="protein sequence ID" value="CCI51534.1"/>
    <property type="molecule type" value="Genomic_DNA"/>
</dbReference>
<evidence type="ECO:0000313" key="1">
    <source>
        <dbReference type="EMBL" id="CCI51534.1"/>
    </source>
</evidence>
<dbReference type="STRING" id="1193518.BN13_1080007"/>
<keyword evidence="2" id="KW-1185">Reference proteome</keyword>
<name>A0A077M4R8_9MICO</name>
<organism evidence="1 2">
    <name type="scientific">Nostocoides jenkinsii Ben 74</name>
    <dbReference type="NCBI Taxonomy" id="1193518"/>
    <lineage>
        <taxon>Bacteria</taxon>
        <taxon>Bacillati</taxon>
        <taxon>Actinomycetota</taxon>
        <taxon>Actinomycetes</taxon>
        <taxon>Micrococcales</taxon>
        <taxon>Intrasporangiaceae</taxon>
        <taxon>Nostocoides</taxon>
    </lineage>
</organism>
<sequence length="1104" mass="118901">MTVPALRDLLAALDKETHAARCQRVVDLARANRGSADLGRVLDGLVAESDYHALLAVTGAATAGDTARLRRLSAHPKPRIARAAARALPLPAATEDITTGYAAAAPTDRRLLRRRLAADRRTDVVDALIRLDLEDRERAGLLASASAEVAAGYLPDLADLVPSVRALATRHPGLVVAHLREATTAALPLVRAHWWMWAAPGVGSLVAHDPTAVLDLLEAASPAGVLTNGVIDHLGALLRHDAHRVAVLLTHANSVVPPWLPSGLRRNADLLSPHDRVRVARWLRDREDLLAEFLDALPPSVRATVFDGAFAGIGTSQRVWSEALLAVLPRETRHREAQRICGLGEIAAVESVRLRHSAWLPATEAAEEVGDAVRASRSEDRAAAQVALLLSSARDRRPDALAGALSRLPLLRNEQDPVRLAVASALTQVSPRLLADVGLAELAGFARSVAAARDTSPATLHALQVTVWRVIEEALARGDADEAIVRQGLDIIDVLTEPRGRPWLPSFAGLPRGTERVIVTAFLPRLHTAAAKDDYHLLFDLAYALGERARGIPELDVLVQRALRAPSDATVRTAAQLWHADPRTRSARVEEALRIDESLAVLEVVQRTLSHSRQDLLEVLWKRGSLRGRLWGRKPGFVPLLDGPFGRWLPRQVAAYADALEAAIATKDTPSWTVTRAIRVLGRLPGIGLAYAGHHTASPHIERREAALAALAWTDRPGDALGRLLAIRTGDETRVAIYAAGRCLRDVPAARALPQLADALRDPAAKVTARKELVRLLGLIRTPAALDLLVFVGLDPQRHRDVRLAVGRTIRAWLDDERSWDVLDAVVGLGRDGLLSLLETEPTQLPVRHRRRYAALLLPGSTPVLPEAVAALGLWAPWLPEAMTVLAGLAADTSQPGGAVIVEALRQGLRRGADPAAIVEAVETLAILSTAADEPEVGPRLDLPTRQRLHEVALGVTAYPPAEQADHRHLTRVLVGTLAAHPSLREVTLTLAARAIDWSDPELDVDAVLALVDEPLRCATVRSVIGRSLADFGGEITDELGATVDALLADQSLAAGAAALGIVSWAGPRTGWTSLWQHRIRMLRRHPSPTIASWACDVVTVRLP</sequence>
<dbReference type="AlphaFoldDB" id="A0A077M4R8"/>
<dbReference type="RefSeq" id="WP_048547976.1">
    <property type="nucleotide sequence ID" value="NZ_HF571038.1"/>
</dbReference>
<protein>
    <submittedName>
        <fullName evidence="1">Uncharacterized protein</fullName>
    </submittedName>
</protein>
<gene>
    <name evidence="1" type="ORF">BN13_1080007</name>
</gene>
<dbReference type="Proteomes" id="UP000035720">
    <property type="component" value="Unassembled WGS sequence"/>
</dbReference>